<feature type="transmembrane region" description="Helical" evidence="8">
    <location>
        <begin position="458"/>
        <end position="480"/>
    </location>
</feature>
<evidence type="ECO:0000256" key="5">
    <source>
        <dbReference type="ARBA" id="ARBA00022989"/>
    </source>
</evidence>
<feature type="domain" description="Major facilitator superfamily (MFS) profile" evidence="9">
    <location>
        <begin position="64"/>
        <end position="511"/>
    </location>
</feature>
<evidence type="ECO:0000256" key="7">
    <source>
        <dbReference type="RuleBase" id="RU003346"/>
    </source>
</evidence>
<name>A0AAI8YYP5_9PEZI</name>
<evidence type="ECO:0000256" key="6">
    <source>
        <dbReference type="ARBA" id="ARBA00023136"/>
    </source>
</evidence>
<dbReference type="InterPro" id="IPR036259">
    <property type="entry name" value="MFS_trans_sf"/>
</dbReference>
<comment type="similarity">
    <text evidence="2 7">Belongs to the major facilitator superfamily. Sugar transporter (TC 2.A.1.1) family.</text>
</comment>
<evidence type="ECO:0000259" key="9">
    <source>
        <dbReference type="PROSITE" id="PS50850"/>
    </source>
</evidence>
<dbReference type="Proteomes" id="UP001296104">
    <property type="component" value="Unassembled WGS sequence"/>
</dbReference>
<feature type="transmembrane region" description="Helical" evidence="8">
    <location>
        <begin position="139"/>
        <end position="158"/>
    </location>
</feature>
<feature type="transmembrane region" description="Helical" evidence="8">
    <location>
        <begin position="112"/>
        <end position="132"/>
    </location>
</feature>
<keyword evidence="11" id="KW-1185">Reference proteome</keyword>
<evidence type="ECO:0000256" key="3">
    <source>
        <dbReference type="ARBA" id="ARBA00022448"/>
    </source>
</evidence>
<feature type="transmembrane region" description="Helical" evidence="8">
    <location>
        <begin position="198"/>
        <end position="215"/>
    </location>
</feature>
<feature type="transmembrane region" description="Helical" evidence="8">
    <location>
        <begin position="227"/>
        <end position="250"/>
    </location>
</feature>
<sequence length="555" mass="60930">MEQISDEKQKNDKQYEPQTIYSHTQGSDSYAQVEILVNDSGLLAKSYGEPGIHAFLKSTTVLLCSWAAAMCGFLYGYDQGLINVTLSIPRFLEAFPMVDTTADSHAGFYKGLVTAIFELGAVIGALQAAIFSDKISRRYTIIIAVAWYLVGSVLQAVARDYTMLVFGCLVGGIGVGAASMIAPLYINEIAPPHIRGALYTLQQWMLILGIVAAFYTTYGARYIAGDWSWRTAFVAQILPAFVLLSVVYVLPFSPRWLGLVGRDTECLATLAKLRKLPTEDTRVQAEWIIIRAEAILQARLSGVSSRGGSKSFRQHVICEYRRWARCAEKRYIKRIWLGVVINLFQQWVGVNGFTYYSTTLFAQLGYGYEQRLTLSGLLCVCQLVGSTVPIFIIDRVGRRPLLLVGTFFLISCHVINATVVGAGTAFMFVFMFFFEISWGPIAWGLPAEILPSAVRAEGAALSTASNWLNNFVVGLIVPAIVQQAPYASFALFACTAFCATIWVFLFVPETKGKTIEELSGTFGDGASEEETAMYSVILSQVLGAGVAMDLHLGEP</sequence>
<dbReference type="GO" id="GO:0005351">
    <property type="term" value="F:carbohydrate:proton symporter activity"/>
    <property type="evidence" value="ECO:0007669"/>
    <property type="project" value="TreeGrafter"/>
</dbReference>
<feature type="transmembrane region" description="Helical" evidence="8">
    <location>
        <begin position="335"/>
        <end position="354"/>
    </location>
</feature>
<evidence type="ECO:0000256" key="8">
    <source>
        <dbReference type="SAM" id="Phobius"/>
    </source>
</evidence>
<organism evidence="10 11">
    <name type="scientific">Lecanosticta acicola</name>
    <dbReference type="NCBI Taxonomy" id="111012"/>
    <lineage>
        <taxon>Eukaryota</taxon>
        <taxon>Fungi</taxon>
        <taxon>Dikarya</taxon>
        <taxon>Ascomycota</taxon>
        <taxon>Pezizomycotina</taxon>
        <taxon>Dothideomycetes</taxon>
        <taxon>Dothideomycetidae</taxon>
        <taxon>Mycosphaerellales</taxon>
        <taxon>Mycosphaerellaceae</taxon>
        <taxon>Lecanosticta</taxon>
    </lineage>
</organism>
<keyword evidence="5 8" id="KW-1133">Transmembrane helix</keyword>
<dbReference type="SUPFAM" id="SSF103473">
    <property type="entry name" value="MFS general substrate transporter"/>
    <property type="match status" value="1"/>
</dbReference>
<dbReference type="InterPro" id="IPR050360">
    <property type="entry name" value="MFS_Sugar_Transporters"/>
</dbReference>
<dbReference type="InterPro" id="IPR020846">
    <property type="entry name" value="MFS_dom"/>
</dbReference>
<dbReference type="InterPro" id="IPR003663">
    <property type="entry name" value="Sugar/inositol_transpt"/>
</dbReference>
<accession>A0AAI8YYP5</accession>
<dbReference type="Gene3D" id="1.20.1250.20">
    <property type="entry name" value="MFS general substrate transporter like domains"/>
    <property type="match status" value="1"/>
</dbReference>
<dbReference type="GO" id="GO:0016020">
    <property type="term" value="C:membrane"/>
    <property type="evidence" value="ECO:0007669"/>
    <property type="project" value="UniProtKB-SubCell"/>
</dbReference>
<evidence type="ECO:0000313" key="11">
    <source>
        <dbReference type="Proteomes" id="UP001296104"/>
    </source>
</evidence>
<dbReference type="InterPro" id="IPR005828">
    <property type="entry name" value="MFS_sugar_transport-like"/>
</dbReference>
<dbReference type="EMBL" id="CAVMBE010000024">
    <property type="protein sequence ID" value="CAK4010709.1"/>
    <property type="molecule type" value="Genomic_DNA"/>
</dbReference>
<gene>
    <name evidence="10" type="ORF">LECACI_7A004428</name>
</gene>
<dbReference type="PANTHER" id="PTHR48022:SF14">
    <property type="entry name" value="MAJOR FACILITATOR SUPERFAMILY (MFS) PROFILE DOMAIN-CONTAINING PROTEIN-RELATED"/>
    <property type="match status" value="1"/>
</dbReference>
<feature type="transmembrane region" description="Helical" evidence="8">
    <location>
        <begin position="164"/>
        <end position="186"/>
    </location>
</feature>
<protein>
    <submittedName>
        <fullName evidence="10">MFS monosaccharide transporter</fullName>
    </submittedName>
</protein>
<dbReference type="NCBIfam" id="TIGR00879">
    <property type="entry name" value="SP"/>
    <property type="match status" value="1"/>
</dbReference>
<keyword evidence="4 8" id="KW-0812">Transmembrane</keyword>
<dbReference type="PANTHER" id="PTHR48022">
    <property type="entry name" value="PLASTIDIC GLUCOSE TRANSPORTER 4"/>
    <property type="match status" value="1"/>
</dbReference>
<feature type="transmembrane region" description="Helical" evidence="8">
    <location>
        <begin position="54"/>
        <end position="77"/>
    </location>
</feature>
<feature type="transmembrane region" description="Helical" evidence="8">
    <location>
        <begin position="374"/>
        <end position="393"/>
    </location>
</feature>
<evidence type="ECO:0000256" key="1">
    <source>
        <dbReference type="ARBA" id="ARBA00004141"/>
    </source>
</evidence>
<keyword evidence="3 7" id="KW-0813">Transport</keyword>
<keyword evidence="6 8" id="KW-0472">Membrane</keyword>
<dbReference type="PROSITE" id="PS50850">
    <property type="entry name" value="MFS"/>
    <property type="match status" value="1"/>
</dbReference>
<proteinExistence type="inferred from homology"/>
<dbReference type="InterPro" id="IPR005829">
    <property type="entry name" value="Sugar_transporter_CS"/>
</dbReference>
<comment type="caution">
    <text evidence="10">The sequence shown here is derived from an EMBL/GenBank/DDBJ whole genome shotgun (WGS) entry which is preliminary data.</text>
</comment>
<reference evidence="10" key="1">
    <citation type="submission" date="2023-11" db="EMBL/GenBank/DDBJ databases">
        <authorList>
            <person name="Alioto T."/>
            <person name="Alioto T."/>
            <person name="Gomez Garrido J."/>
        </authorList>
    </citation>
    <scope>NUCLEOTIDE SEQUENCE</scope>
</reference>
<evidence type="ECO:0000256" key="2">
    <source>
        <dbReference type="ARBA" id="ARBA00010992"/>
    </source>
</evidence>
<feature type="transmembrane region" description="Helical" evidence="8">
    <location>
        <begin position="425"/>
        <end position="446"/>
    </location>
</feature>
<comment type="subcellular location">
    <subcellularLocation>
        <location evidence="1">Membrane</location>
        <topology evidence="1">Multi-pass membrane protein</topology>
    </subcellularLocation>
</comment>
<feature type="transmembrane region" description="Helical" evidence="8">
    <location>
        <begin position="400"/>
        <end position="419"/>
    </location>
</feature>
<evidence type="ECO:0000313" key="10">
    <source>
        <dbReference type="EMBL" id="CAK4010709.1"/>
    </source>
</evidence>
<dbReference type="PROSITE" id="PS00217">
    <property type="entry name" value="SUGAR_TRANSPORT_2"/>
    <property type="match status" value="1"/>
</dbReference>
<dbReference type="AlphaFoldDB" id="A0AAI8YYP5"/>
<evidence type="ECO:0000256" key="4">
    <source>
        <dbReference type="ARBA" id="ARBA00022692"/>
    </source>
</evidence>
<feature type="transmembrane region" description="Helical" evidence="8">
    <location>
        <begin position="486"/>
        <end position="507"/>
    </location>
</feature>
<dbReference type="PRINTS" id="PR00171">
    <property type="entry name" value="SUGRTRNSPORT"/>
</dbReference>
<dbReference type="Pfam" id="PF00083">
    <property type="entry name" value="Sugar_tr"/>
    <property type="match status" value="1"/>
</dbReference>